<proteinExistence type="predicted"/>
<keyword evidence="3" id="KW-1185">Reference proteome</keyword>
<evidence type="ECO:0000313" key="2">
    <source>
        <dbReference type="EMBL" id="PRR78826.1"/>
    </source>
</evidence>
<name>A0A2T0B4L4_9CLOT</name>
<organism evidence="2 3">
    <name type="scientific">Clostridium liquoris</name>
    <dbReference type="NCBI Taxonomy" id="1289519"/>
    <lineage>
        <taxon>Bacteria</taxon>
        <taxon>Bacillati</taxon>
        <taxon>Bacillota</taxon>
        <taxon>Clostridia</taxon>
        <taxon>Eubacteriales</taxon>
        <taxon>Clostridiaceae</taxon>
        <taxon>Clostridium</taxon>
    </lineage>
</organism>
<protein>
    <submittedName>
        <fullName evidence="2">Cupin domain protein</fullName>
    </submittedName>
</protein>
<dbReference type="OrthoDB" id="9793184at2"/>
<dbReference type="SUPFAM" id="SSF51182">
    <property type="entry name" value="RmlC-like cupins"/>
    <property type="match status" value="1"/>
</dbReference>
<accession>A0A2T0B4L4</accession>
<dbReference type="InterPro" id="IPR011051">
    <property type="entry name" value="RmlC_Cupin_sf"/>
</dbReference>
<dbReference type="InterPro" id="IPR014710">
    <property type="entry name" value="RmlC-like_jellyroll"/>
</dbReference>
<dbReference type="AlphaFoldDB" id="A0A2T0B4L4"/>
<dbReference type="PANTHER" id="PTHR37694:SF1">
    <property type="entry name" value="SLR8022 PROTEIN"/>
    <property type="match status" value="1"/>
</dbReference>
<feature type="domain" description="Cupin type-2" evidence="1">
    <location>
        <begin position="43"/>
        <end position="109"/>
    </location>
</feature>
<dbReference type="Proteomes" id="UP000239706">
    <property type="component" value="Unassembled WGS sequence"/>
</dbReference>
<sequence>MDKHFIKNIDFEVPLNMEGLVDYQEGKVISRTLAQGKNLSLTLFSFDKGEEISSHSSGGDALVYIIDGEAEITIGENKFNVKKGETIAMPAGISHALLANERFKMLLIVVFNA</sequence>
<dbReference type="Pfam" id="PF07883">
    <property type="entry name" value="Cupin_2"/>
    <property type="match status" value="1"/>
</dbReference>
<evidence type="ECO:0000259" key="1">
    <source>
        <dbReference type="Pfam" id="PF07883"/>
    </source>
</evidence>
<dbReference type="CDD" id="cd02230">
    <property type="entry name" value="cupin_HP0902-like"/>
    <property type="match status" value="1"/>
</dbReference>
<dbReference type="RefSeq" id="WP_106063522.1">
    <property type="nucleotide sequence ID" value="NZ_PVXO01000036.1"/>
</dbReference>
<gene>
    <name evidence="2" type="ORF">CLLI_14080</name>
</gene>
<dbReference type="PANTHER" id="PTHR37694">
    <property type="entry name" value="SLR8022 PROTEIN"/>
    <property type="match status" value="1"/>
</dbReference>
<dbReference type="InterPro" id="IPR013096">
    <property type="entry name" value="Cupin_2"/>
</dbReference>
<evidence type="ECO:0000313" key="3">
    <source>
        <dbReference type="Proteomes" id="UP000239706"/>
    </source>
</evidence>
<dbReference type="Gene3D" id="2.60.120.10">
    <property type="entry name" value="Jelly Rolls"/>
    <property type="match status" value="1"/>
</dbReference>
<dbReference type="EMBL" id="PVXO01000036">
    <property type="protein sequence ID" value="PRR78826.1"/>
    <property type="molecule type" value="Genomic_DNA"/>
</dbReference>
<reference evidence="2 3" key="1">
    <citation type="submission" date="2018-03" db="EMBL/GenBank/DDBJ databases">
        <title>Genome sequence of Clostridium liquoris DSM 100320.</title>
        <authorList>
            <person name="Poehlein A."/>
            <person name="Daniel R."/>
        </authorList>
    </citation>
    <scope>NUCLEOTIDE SEQUENCE [LARGE SCALE GENOMIC DNA]</scope>
    <source>
        <strain evidence="2 3">DSM 100320</strain>
    </source>
</reference>
<comment type="caution">
    <text evidence="2">The sequence shown here is derived from an EMBL/GenBank/DDBJ whole genome shotgun (WGS) entry which is preliminary data.</text>
</comment>